<feature type="domain" description="Nudix hydrolase" evidence="1">
    <location>
        <begin position="117"/>
        <end position="256"/>
    </location>
</feature>
<dbReference type="EMBL" id="DRKP01000161">
    <property type="protein sequence ID" value="HEB97301.1"/>
    <property type="molecule type" value="Genomic_DNA"/>
</dbReference>
<dbReference type="InterPro" id="IPR000086">
    <property type="entry name" value="NUDIX_hydrolase_dom"/>
</dbReference>
<dbReference type="InterPro" id="IPR015797">
    <property type="entry name" value="NUDIX_hydrolase-like_dom_sf"/>
</dbReference>
<dbReference type="PANTHER" id="PTHR13622">
    <property type="entry name" value="THIAMIN PYROPHOSPHOKINASE"/>
    <property type="match status" value="1"/>
</dbReference>
<dbReference type="PROSITE" id="PS51462">
    <property type="entry name" value="NUDIX"/>
    <property type="match status" value="1"/>
</dbReference>
<accession>A0A831RQC8</accession>
<dbReference type="Pfam" id="PF00293">
    <property type="entry name" value="NUDIX"/>
    <property type="match status" value="1"/>
</dbReference>
<dbReference type="AlphaFoldDB" id="A0A831RQC8"/>
<reference evidence="2" key="1">
    <citation type="journal article" date="2020" name="mSystems">
        <title>Genome- and Community-Level Interaction Insights into Carbon Utilization and Element Cycling Functions of Hydrothermarchaeota in Hydrothermal Sediment.</title>
        <authorList>
            <person name="Zhou Z."/>
            <person name="Liu Y."/>
            <person name="Xu W."/>
            <person name="Pan J."/>
            <person name="Luo Z.H."/>
            <person name="Li M."/>
        </authorList>
    </citation>
    <scope>NUCLEOTIDE SEQUENCE [LARGE SCALE GENOMIC DNA]</scope>
    <source>
        <strain evidence="2">HyVt-443</strain>
    </source>
</reference>
<organism evidence="2">
    <name type="scientific">Sedimenticola thiotaurini</name>
    <dbReference type="NCBI Taxonomy" id="1543721"/>
    <lineage>
        <taxon>Bacteria</taxon>
        <taxon>Pseudomonadati</taxon>
        <taxon>Pseudomonadota</taxon>
        <taxon>Gammaproteobacteria</taxon>
        <taxon>Chromatiales</taxon>
        <taxon>Sedimenticolaceae</taxon>
        <taxon>Sedimenticola</taxon>
    </lineage>
</organism>
<dbReference type="CDD" id="cd03676">
    <property type="entry name" value="NUDIX_Tnr3_like"/>
    <property type="match status" value="1"/>
</dbReference>
<name>A0A831RQC8_9GAMM</name>
<dbReference type="Proteomes" id="UP000886251">
    <property type="component" value="Unassembled WGS sequence"/>
</dbReference>
<dbReference type="Pfam" id="PF15916">
    <property type="entry name" value="DUF4743"/>
    <property type="match status" value="1"/>
</dbReference>
<dbReference type="Gene3D" id="3.90.79.10">
    <property type="entry name" value="Nucleoside Triphosphate Pyrophosphohydrolase"/>
    <property type="match status" value="1"/>
</dbReference>
<evidence type="ECO:0000259" key="1">
    <source>
        <dbReference type="PROSITE" id="PS51462"/>
    </source>
</evidence>
<dbReference type="SUPFAM" id="SSF55811">
    <property type="entry name" value="Nudix"/>
    <property type="match status" value="1"/>
</dbReference>
<gene>
    <name evidence="2" type="ORF">ENI96_12845</name>
</gene>
<comment type="caution">
    <text evidence="2">The sequence shown here is derived from an EMBL/GenBank/DDBJ whole genome shotgun (WGS) entry which is preliminary data.</text>
</comment>
<dbReference type="InterPro" id="IPR031804">
    <property type="entry name" value="DUF4743"/>
</dbReference>
<dbReference type="PANTHER" id="PTHR13622:SF8">
    <property type="entry name" value="THIAMIN PYROPHOSPHOKINASE 1"/>
    <property type="match status" value="1"/>
</dbReference>
<proteinExistence type="predicted"/>
<protein>
    <submittedName>
        <fullName evidence="2">DUF4743 domain-containing protein</fullName>
    </submittedName>
</protein>
<dbReference type="GO" id="GO:0044715">
    <property type="term" value="F:8-oxo-dGDP phosphatase activity"/>
    <property type="evidence" value="ECO:0007669"/>
    <property type="project" value="TreeGrafter"/>
</dbReference>
<evidence type="ECO:0000313" key="2">
    <source>
        <dbReference type="EMBL" id="HEB97301.1"/>
    </source>
</evidence>
<sequence>MRLTDYIDACNRWNPGNFLPLTIDGRRVGLVRPSFAGVLAGWEELFRLQEDVLQLRLPPAPTLEQRSRPLRPVLQSLVEQGVLSHLHGEQYPVTPGGPGDGLALIDRAAAAPFGIRAFGQHLNGYVRTDDGLMLWVAKRSADRIHFPGKLDNMVAGGLPWGLTLEQNLAKECREEAGMEAELAARAQPVGALTYVAETDRGLKPDTLYCYDLELPADFRPRCTDGEVEWFELWPVERVLQTLLAGEAFKLNCNLVIIDFLIRHGVIRPDHEEYLDLIPGLHPPLP</sequence>
<dbReference type="FunFam" id="3.90.79.10:FF:000019">
    <property type="entry name" value="Thiamin pyrophosphokinase, putative"/>
    <property type="match status" value="1"/>
</dbReference>